<keyword evidence="5" id="KW-1185">Reference proteome</keyword>
<dbReference type="SUPFAM" id="SSF141868">
    <property type="entry name" value="EAL domain-like"/>
    <property type="match status" value="1"/>
</dbReference>
<dbReference type="SUPFAM" id="SSF55073">
    <property type="entry name" value="Nucleotide cyclase"/>
    <property type="match status" value="1"/>
</dbReference>
<dbReference type="InterPro" id="IPR029787">
    <property type="entry name" value="Nucleotide_cyclase"/>
</dbReference>
<dbReference type="CDD" id="cd01948">
    <property type="entry name" value="EAL"/>
    <property type="match status" value="1"/>
</dbReference>
<dbReference type="InterPro" id="IPR001633">
    <property type="entry name" value="EAL_dom"/>
</dbReference>
<dbReference type="InterPro" id="IPR035919">
    <property type="entry name" value="EAL_sf"/>
</dbReference>
<dbReference type="Gene3D" id="3.30.70.270">
    <property type="match status" value="1"/>
</dbReference>
<evidence type="ECO:0000313" key="4">
    <source>
        <dbReference type="EMBL" id="GHD12387.1"/>
    </source>
</evidence>
<dbReference type="SMART" id="SM00052">
    <property type="entry name" value="EAL"/>
    <property type="match status" value="1"/>
</dbReference>
<dbReference type="InterPro" id="IPR007892">
    <property type="entry name" value="CHASE4"/>
</dbReference>
<accession>A0A8J3GKK6</accession>
<dbReference type="InterPro" id="IPR000160">
    <property type="entry name" value="GGDEF_dom"/>
</dbReference>
<protein>
    <submittedName>
        <fullName evidence="4">Bifunctional diguanylate cyclase/phosphodiesterase</fullName>
    </submittedName>
</protein>
<dbReference type="SMART" id="SM00267">
    <property type="entry name" value="GGDEF"/>
    <property type="match status" value="1"/>
</dbReference>
<dbReference type="Pfam" id="PF00563">
    <property type="entry name" value="EAL"/>
    <property type="match status" value="1"/>
</dbReference>
<dbReference type="AlphaFoldDB" id="A0A8J3GKK6"/>
<reference evidence="4" key="1">
    <citation type="journal article" date="2014" name="Int. J. Syst. Evol. Microbiol.">
        <title>Complete genome sequence of Corynebacterium casei LMG S-19264T (=DSM 44701T), isolated from a smear-ripened cheese.</title>
        <authorList>
            <consortium name="US DOE Joint Genome Institute (JGI-PGF)"/>
            <person name="Walter F."/>
            <person name="Albersmeier A."/>
            <person name="Kalinowski J."/>
            <person name="Ruckert C."/>
        </authorList>
    </citation>
    <scope>NUCLEOTIDE SEQUENCE</scope>
    <source>
        <strain evidence="4">KCTC 42249</strain>
    </source>
</reference>
<dbReference type="PROSITE" id="PS50883">
    <property type="entry name" value="EAL"/>
    <property type="match status" value="1"/>
</dbReference>
<keyword evidence="1" id="KW-0812">Transmembrane</keyword>
<feature type="domain" description="EAL" evidence="2">
    <location>
        <begin position="488"/>
        <end position="739"/>
    </location>
</feature>
<feature type="transmembrane region" description="Helical" evidence="1">
    <location>
        <begin position="24"/>
        <end position="47"/>
    </location>
</feature>
<reference evidence="4" key="2">
    <citation type="submission" date="2020-09" db="EMBL/GenBank/DDBJ databases">
        <authorList>
            <person name="Sun Q."/>
            <person name="Kim S."/>
        </authorList>
    </citation>
    <scope>NUCLEOTIDE SEQUENCE</scope>
    <source>
        <strain evidence="4">KCTC 42249</strain>
    </source>
</reference>
<dbReference type="InterPro" id="IPR052155">
    <property type="entry name" value="Biofilm_reg_signaling"/>
</dbReference>
<gene>
    <name evidence="4" type="ORF">GCM10016234_16620</name>
</gene>
<name>A0A8J3GKK6_9HYPH</name>
<keyword evidence="1" id="KW-1133">Transmembrane helix</keyword>
<dbReference type="PANTHER" id="PTHR44757">
    <property type="entry name" value="DIGUANYLATE CYCLASE DGCP"/>
    <property type="match status" value="1"/>
</dbReference>
<organism evidence="4 5">
    <name type="scientific">Tianweitania populi</name>
    <dbReference type="NCBI Taxonomy" id="1607949"/>
    <lineage>
        <taxon>Bacteria</taxon>
        <taxon>Pseudomonadati</taxon>
        <taxon>Pseudomonadota</taxon>
        <taxon>Alphaproteobacteria</taxon>
        <taxon>Hyphomicrobiales</taxon>
        <taxon>Phyllobacteriaceae</taxon>
        <taxon>Tianweitania</taxon>
    </lineage>
</organism>
<evidence type="ECO:0000259" key="2">
    <source>
        <dbReference type="PROSITE" id="PS50883"/>
    </source>
</evidence>
<evidence type="ECO:0000256" key="1">
    <source>
        <dbReference type="SAM" id="Phobius"/>
    </source>
</evidence>
<dbReference type="InterPro" id="IPR043128">
    <property type="entry name" value="Rev_trsase/Diguanyl_cyclase"/>
</dbReference>
<dbReference type="PANTHER" id="PTHR44757:SF4">
    <property type="entry name" value="DIGUANYLATE CYCLASE DGCE-RELATED"/>
    <property type="match status" value="1"/>
</dbReference>
<dbReference type="RefSeq" id="WP_244641363.1">
    <property type="nucleotide sequence ID" value="NZ_BMZQ01000001.1"/>
</dbReference>
<feature type="domain" description="GGDEF" evidence="3">
    <location>
        <begin position="346"/>
        <end position="479"/>
    </location>
</feature>
<dbReference type="NCBIfam" id="TIGR00254">
    <property type="entry name" value="GGDEF"/>
    <property type="match status" value="1"/>
</dbReference>
<evidence type="ECO:0000259" key="3">
    <source>
        <dbReference type="PROSITE" id="PS50887"/>
    </source>
</evidence>
<comment type="caution">
    <text evidence="4">The sequence shown here is derived from an EMBL/GenBank/DDBJ whole genome shotgun (WGS) entry which is preliminary data.</text>
</comment>
<proteinExistence type="predicted"/>
<keyword evidence="1" id="KW-0472">Membrane</keyword>
<dbReference type="Pfam" id="PF05228">
    <property type="entry name" value="CHASE4"/>
    <property type="match status" value="1"/>
</dbReference>
<dbReference type="EMBL" id="BMZQ01000001">
    <property type="protein sequence ID" value="GHD12387.1"/>
    <property type="molecule type" value="Genomic_DNA"/>
</dbReference>
<dbReference type="CDD" id="cd01949">
    <property type="entry name" value="GGDEF"/>
    <property type="match status" value="1"/>
</dbReference>
<dbReference type="PROSITE" id="PS50887">
    <property type="entry name" value="GGDEF"/>
    <property type="match status" value="1"/>
</dbReference>
<feature type="transmembrane region" description="Helical" evidence="1">
    <location>
        <begin position="275"/>
        <end position="296"/>
    </location>
</feature>
<sequence length="747" mass="81413">MGLDLGMAGVAEVSMVRHFLIKTALPIILAALAAAALVSAVLFWSSFRADRISIDRQTSLMRLVISQAQESVAHDQESATVWDDAIRGVKENDPEWMDANLGAWMHTYFGHDGAFVLDQADVPTYAFIDGKVSPAGPAFSDISAQVLPLTAQLRRDLQTLDDESITGEHTPSPGITDLAIVHGHPTIISVEPVVSDSGEIRQEPGTEYLHVALRYLDGTFLDDTRDEYLFDGLRFSWTSDTASHDADEPLMSKAGQPVGHLIWLPFRPGSAVMSFMAPVLGLLFLITAAVLAFLIMRLHKRSVTLQASEAEVRHLALHDTLTGVGNRLTFNNGLDDLLLGREKTDQLIAVLYLDLDRFKHVNDTLGHPTGDELIRQFAERLNKIIRSRDLIGRVGGDEFTIALTNVESVKFVEGVCERIIDAVSQPFNIDGNHINVGVSIGVSLAPLHGSTRTDLLRKADIALYHAKGGGRGRYAIFGQAMDALVQERRAVEHDLRIALEGNDQIVVLFQPLYSAGTRRITGVEALARWHHPTKGWITPDAFIPVAEDTGLVEQLGDRVLRAACQAARGWGAIKLAVNVSVVELRNPLYPMKVANILMATGLNPHQLELEVTESTLTDENGICAANIEALRELGVLIALDDFGTGFSSLSRLQSLAVDRIKVDKSFVQGLGTPGSSDAAIVEAIIKLAQATGLKTTAEGVETIEQEEHLQRAGCDDLQGFLMSKPVSEVELSKLLQSQDEQKREKAS</sequence>
<dbReference type="Gene3D" id="3.20.20.450">
    <property type="entry name" value="EAL domain"/>
    <property type="match status" value="1"/>
</dbReference>
<dbReference type="Proteomes" id="UP000630142">
    <property type="component" value="Unassembled WGS sequence"/>
</dbReference>
<dbReference type="Pfam" id="PF00990">
    <property type="entry name" value="GGDEF"/>
    <property type="match status" value="1"/>
</dbReference>
<evidence type="ECO:0000313" key="5">
    <source>
        <dbReference type="Proteomes" id="UP000630142"/>
    </source>
</evidence>